<dbReference type="Proteomes" id="UP000035170">
    <property type="component" value="Unassembled WGS sequence"/>
</dbReference>
<dbReference type="EMBL" id="JZWI01000008">
    <property type="protein sequence ID" value="KLN56953.1"/>
    <property type="molecule type" value="Genomic_DNA"/>
</dbReference>
<dbReference type="InterPro" id="IPR016039">
    <property type="entry name" value="Thiolase-like"/>
</dbReference>
<proteinExistence type="inferred from homology"/>
<dbReference type="PATRIC" id="fig|34073.19.peg.1702"/>
<dbReference type="PROSITE" id="PS52004">
    <property type="entry name" value="KS3_2"/>
    <property type="match status" value="1"/>
</dbReference>
<protein>
    <submittedName>
        <fullName evidence="5">3-oxoacyl-[acyl-carrier-protein] synthase 2</fullName>
        <ecNumber evidence="5">2.3.1.179</ecNumber>
    </submittedName>
</protein>
<feature type="domain" description="Ketosynthase family 3 (KS3)" evidence="4">
    <location>
        <begin position="1"/>
        <end position="397"/>
    </location>
</feature>
<dbReference type="GO" id="GO:0006633">
    <property type="term" value="P:fatty acid biosynthetic process"/>
    <property type="evidence" value="ECO:0007669"/>
    <property type="project" value="InterPro"/>
</dbReference>
<dbReference type="InterPro" id="IPR018201">
    <property type="entry name" value="Ketoacyl_synth_AS"/>
</dbReference>
<comment type="similarity">
    <text evidence="1 3">Belongs to the thiolase-like superfamily. Beta-ketoacyl-ACP synthases family.</text>
</comment>
<dbReference type="Gene3D" id="3.40.47.10">
    <property type="match status" value="1"/>
</dbReference>
<dbReference type="CDD" id="cd00834">
    <property type="entry name" value="KAS_I_II"/>
    <property type="match status" value="1"/>
</dbReference>
<dbReference type="SMART" id="SM00825">
    <property type="entry name" value="PKS_KS"/>
    <property type="match status" value="1"/>
</dbReference>
<dbReference type="EC" id="2.3.1.179" evidence="5"/>
<dbReference type="PANTHER" id="PTHR11712:SF320">
    <property type="entry name" value="BETA-KETOACYL SYNTHASE"/>
    <property type="match status" value="1"/>
</dbReference>
<dbReference type="InterPro" id="IPR014031">
    <property type="entry name" value="Ketoacyl_synth_C"/>
</dbReference>
<dbReference type="InterPro" id="IPR000794">
    <property type="entry name" value="Beta-ketoacyl_synthase"/>
</dbReference>
<dbReference type="InterPro" id="IPR014030">
    <property type="entry name" value="Ketoacyl_synth_N"/>
</dbReference>
<evidence type="ECO:0000259" key="4">
    <source>
        <dbReference type="PROSITE" id="PS52004"/>
    </source>
</evidence>
<reference evidence="5 6" key="1">
    <citation type="submission" date="2015-03" db="EMBL/GenBank/DDBJ databases">
        <title>Genome sequence of Variovorax paradoxus TBEA6.</title>
        <authorList>
            <person name="Poehlein A."/>
            <person name="Schuldes J."/>
            <person name="Wuebbeler J.H."/>
            <person name="Hiessl S."/>
            <person name="Steinbuechel A."/>
            <person name="Daniel R."/>
        </authorList>
    </citation>
    <scope>NUCLEOTIDE SEQUENCE [LARGE SCALE GENOMIC DNA]</scope>
    <source>
        <strain evidence="5 6">TBEA6</strain>
    </source>
</reference>
<sequence length="400" mass="41905">MPPRISPLQISAFTATSAVGVGKEPLAEALEHSRSGLRANDFGDAPLPTWIGRVDGLEDVRLPEALASWDCRNNRLAWLGLHADGFPEAVAAARARYGPSRIALILGTSTSSIGETELAYTQLDADGLFPMNQRRPAVHTPHSLAMFVQQVLGLTGPSETISTACSSSAKVFASAERLIRLGLADAAVVGGVDTLCGSVLFGFNSLELVSSEPCRPFDASRKGISLGEAAGFALVERVQDDAGAPLRLLGYGEASDAHHMSTPHPEGLGAERALDEALARAGLAPEAIDYINMHGTASQKNDEVEGALVARRFPARTHASSTKGFMGHTLGAAGIVESVISLLAIERGLMPGTVNTNQLDAGFGPQIRLEPTHGEVRYALTNSFGFGGNNCSLVFGKATA</sequence>
<dbReference type="RefSeq" id="WP_021005014.1">
    <property type="nucleotide sequence ID" value="NZ_JZWI01000008.1"/>
</dbReference>
<evidence type="ECO:0000313" key="5">
    <source>
        <dbReference type="EMBL" id="KLN56953.1"/>
    </source>
</evidence>
<gene>
    <name evidence="5" type="primary">fabF1</name>
    <name evidence="5" type="ORF">VPARA_16600</name>
</gene>
<dbReference type="SUPFAM" id="SSF53901">
    <property type="entry name" value="Thiolase-like"/>
    <property type="match status" value="2"/>
</dbReference>
<evidence type="ECO:0000256" key="2">
    <source>
        <dbReference type="ARBA" id="ARBA00022679"/>
    </source>
</evidence>
<organism evidence="5 6">
    <name type="scientific">Variovorax paradoxus</name>
    <dbReference type="NCBI Taxonomy" id="34073"/>
    <lineage>
        <taxon>Bacteria</taxon>
        <taxon>Pseudomonadati</taxon>
        <taxon>Pseudomonadota</taxon>
        <taxon>Betaproteobacteria</taxon>
        <taxon>Burkholderiales</taxon>
        <taxon>Comamonadaceae</taxon>
        <taxon>Variovorax</taxon>
    </lineage>
</organism>
<dbReference type="PANTHER" id="PTHR11712">
    <property type="entry name" value="POLYKETIDE SYNTHASE-RELATED"/>
    <property type="match status" value="1"/>
</dbReference>
<dbReference type="NCBIfam" id="NF006618">
    <property type="entry name" value="PRK09185.1"/>
    <property type="match status" value="1"/>
</dbReference>
<keyword evidence="6" id="KW-1185">Reference proteome</keyword>
<evidence type="ECO:0000313" key="6">
    <source>
        <dbReference type="Proteomes" id="UP000035170"/>
    </source>
</evidence>
<evidence type="ECO:0000256" key="3">
    <source>
        <dbReference type="RuleBase" id="RU003694"/>
    </source>
</evidence>
<evidence type="ECO:0000256" key="1">
    <source>
        <dbReference type="ARBA" id="ARBA00008467"/>
    </source>
</evidence>
<keyword evidence="2 3" id="KW-0808">Transferase</keyword>
<dbReference type="Pfam" id="PF02801">
    <property type="entry name" value="Ketoacyl-synt_C"/>
    <property type="match status" value="1"/>
</dbReference>
<dbReference type="PROSITE" id="PS00606">
    <property type="entry name" value="KS3_1"/>
    <property type="match status" value="1"/>
</dbReference>
<dbReference type="AlphaFoldDB" id="A0A0H2M3J9"/>
<dbReference type="Pfam" id="PF00109">
    <property type="entry name" value="ketoacyl-synt"/>
    <property type="match status" value="1"/>
</dbReference>
<comment type="caution">
    <text evidence="5">The sequence shown here is derived from an EMBL/GenBank/DDBJ whole genome shotgun (WGS) entry which is preliminary data.</text>
</comment>
<accession>A0A0H2M3J9</accession>
<dbReference type="GO" id="GO:0005829">
    <property type="term" value="C:cytosol"/>
    <property type="evidence" value="ECO:0007669"/>
    <property type="project" value="TreeGrafter"/>
</dbReference>
<keyword evidence="5" id="KW-0012">Acyltransferase</keyword>
<dbReference type="GO" id="GO:0004315">
    <property type="term" value="F:3-oxoacyl-[acyl-carrier-protein] synthase activity"/>
    <property type="evidence" value="ECO:0007669"/>
    <property type="project" value="UniProtKB-EC"/>
</dbReference>
<name>A0A0H2M3J9_VARPD</name>
<dbReference type="InterPro" id="IPR020841">
    <property type="entry name" value="PKS_Beta-ketoAc_synthase_dom"/>
</dbReference>